<reference evidence="10 11" key="1">
    <citation type="journal article" date="2021" name="bioRxiv">
        <title>The Gossypium anomalum genome as a resource for cotton improvement and evolutionary analysis of hybrid incompatibility.</title>
        <authorList>
            <person name="Grover C.E."/>
            <person name="Yuan D."/>
            <person name="Arick M.A."/>
            <person name="Miller E.R."/>
            <person name="Hu G."/>
            <person name="Peterson D.G."/>
            <person name="Wendel J.F."/>
            <person name="Udall J.A."/>
        </authorList>
    </citation>
    <scope>NUCLEOTIDE SEQUENCE [LARGE SCALE GENOMIC DNA]</scope>
    <source>
        <strain evidence="10">JFW-Udall</strain>
        <tissue evidence="10">Leaf</tissue>
    </source>
</reference>
<feature type="transmembrane region" description="Helical" evidence="8">
    <location>
        <begin position="321"/>
        <end position="342"/>
    </location>
</feature>
<feature type="transmembrane region" description="Helical" evidence="8">
    <location>
        <begin position="449"/>
        <end position="468"/>
    </location>
</feature>
<dbReference type="GO" id="GO:0005789">
    <property type="term" value="C:endoplasmic reticulum membrane"/>
    <property type="evidence" value="ECO:0007669"/>
    <property type="project" value="TreeGrafter"/>
</dbReference>
<feature type="transmembrane region" description="Helical" evidence="8">
    <location>
        <begin position="349"/>
        <end position="369"/>
    </location>
</feature>
<dbReference type="EMBL" id="JAHUZN010000006">
    <property type="protein sequence ID" value="KAG8491696.1"/>
    <property type="molecule type" value="Genomic_DNA"/>
</dbReference>
<dbReference type="GO" id="GO:0055062">
    <property type="term" value="P:phosphate ion homeostasis"/>
    <property type="evidence" value="ECO:0007669"/>
    <property type="project" value="UniProtKB-ARBA"/>
</dbReference>
<feature type="transmembrane region" description="Helical" evidence="8">
    <location>
        <begin position="280"/>
        <end position="301"/>
    </location>
</feature>
<dbReference type="OrthoDB" id="3639251at2759"/>
<dbReference type="InterPro" id="IPR000849">
    <property type="entry name" value="Sugar_P_transporter"/>
</dbReference>
<dbReference type="PROSITE" id="PS50850">
    <property type="entry name" value="MFS"/>
    <property type="match status" value="1"/>
</dbReference>
<dbReference type="PANTHER" id="PTHR43184">
    <property type="entry name" value="MAJOR FACILITATOR SUPERFAMILY TRANSPORTER 16, ISOFORM B"/>
    <property type="match status" value="1"/>
</dbReference>
<evidence type="ECO:0000256" key="5">
    <source>
        <dbReference type="ARBA" id="ARBA00022692"/>
    </source>
</evidence>
<gene>
    <name evidence="10" type="ORF">CXB51_015121</name>
</gene>
<dbReference type="SUPFAM" id="SSF103473">
    <property type="entry name" value="MFS general substrate transporter"/>
    <property type="match status" value="1"/>
</dbReference>
<comment type="subcellular location">
    <subcellularLocation>
        <location evidence="1">Membrane</location>
        <topology evidence="1">Multi-pass membrane protein</topology>
    </subcellularLocation>
</comment>
<dbReference type="Pfam" id="PF07690">
    <property type="entry name" value="MFS_1"/>
    <property type="match status" value="1"/>
</dbReference>
<dbReference type="Gene3D" id="1.20.1250.20">
    <property type="entry name" value="MFS general substrate transporter like domains"/>
    <property type="match status" value="2"/>
</dbReference>
<evidence type="ECO:0000256" key="8">
    <source>
        <dbReference type="SAM" id="Phobius"/>
    </source>
</evidence>
<evidence type="ECO:0000256" key="1">
    <source>
        <dbReference type="ARBA" id="ARBA00004141"/>
    </source>
</evidence>
<dbReference type="PANTHER" id="PTHR43184:SF12">
    <property type="entry name" value="SUGAR PHOSPHATE EXCHANGER 3"/>
    <property type="match status" value="1"/>
</dbReference>
<feature type="domain" description="Major facilitator superfamily (MFS) profile" evidence="9">
    <location>
        <begin position="34"/>
        <end position="472"/>
    </location>
</feature>
<dbReference type="InterPro" id="IPR020846">
    <property type="entry name" value="MFS_dom"/>
</dbReference>
<evidence type="ECO:0000256" key="2">
    <source>
        <dbReference type="ARBA" id="ARBA00009598"/>
    </source>
</evidence>
<accession>A0A8J5YL49</accession>
<evidence type="ECO:0000313" key="11">
    <source>
        <dbReference type="Proteomes" id="UP000701853"/>
    </source>
</evidence>
<feature type="transmembrane region" description="Helical" evidence="8">
    <location>
        <begin position="113"/>
        <end position="135"/>
    </location>
</feature>
<dbReference type="PIRSF" id="PIRSF002808">
    <property type="entry name" value="Hexose_phosphate_transp"/>
    <property type="match status" value="1"/>
</dbReference>
<proteinExistence type="inferred from homology"/>
<feature type="transmembrane region" description="Helical" evidence="8">
    <location>
        <begin position="206"/>
        <end position="228"/>
    </location>
</feature>
<evidence type="ECO:0000313" key="10">
    <source>
        <dbReference type="EMBL" id="KAG8491696.1"/>
    </source>
</evidence>
<feature type="transmembrane region" description="Helical" evidence="8">
    <location>
        <begin position="141"/>
        <end position="169"/>
    </location>
</feature>
<comment type="similarity">
    <text evidence="2">Belongs to the major facilitator superfamily. Organophosphate:Pi antiporter (OPA) (TC 2.A.1.4) family.</text>
</comment>
<keyword evidence="3" id="KW-0813">Transport</keyword>
<name>A0A8J5YL49_9ROSI</name>
<keyword evidence="5 8" id="KW-0812">Transmembrane</keyword>
<evidence type="ECO:0000256" key="4">
    <source>
        <dbReference type="ARBA" id="ARBA00022597"/>
    </source>
</evidence>
<keyword evidence="7 8" id="KW-0472">Membrane</keyword>
<dbReference type="FunFam" id="1.20.1250.20:FF:000028">
    <property type="entry name" value="Sugar phosphate exchanger 3 isoform 1"/>
    <property type="match status" value="1"/>
</dbReference>
<protein>
    <recommendedName>
        <fullName evidence="9">Major facilitator superfamily (MFS) profile domain-containing protein</fullName>
    </recommendedName>
</protein>
<feature type="transmembrane region" description="Helical" evidence="8">
    <location>
        <begin position="415"/>
        <end position="437"/>
    </location>
</feature>
<keyword evidence="4" id="KW-0762">Sugar transport</keyword>
<evidence type="ECO:0000256" key="3">
    <source>
        <dbReference type="ARBA" id="ARBA00022448"/>
    </source>
</evidence>
<dbReference type="InterPro" id="IPR011701">
    <property type="entry name" value="MFS"/>
</dbReference>
<dbReference type="InterPro" id="IPR036259">
    <property type="entry name" value="MFS_trans_sf"/>
</dbReference>
<comment type="caution">
    <text evidence="10">The sequence shown here is derived from an EMBL/GenBank/DDBJ whole genome shotgun (WGS) entry which is preliminary data.</text>
</comment>
<keyword evidence="6 8" id="KW-1133">Transmembrane helix</keyword>
<sequence length="528" mass="56954">MRSNTPSLAPGFTLFPSLKPPHTTLFFHQIFVLILTFLAYASFHASRKPPSIVKSVLGPTVQTNSTSNDTGWAPFNGPEGTHRLGELDLAFLTSYAIGMYFAGHVGDRIDLRLFLVFGMMGSGILTIIFGFGYWFDVHLLGYFIGVQVICGVFQSIGWPCVVSVVGNWFGKEKRGLIMGVWTSHTSVGNIIGSVVASGVLEFGWGWSFLVPGILIIVVGILVFCFLVVSPDDWEIEMSLGGENVANLEKAESEEAGLLENKDSDSLAAIGFLEAWRLPGVAPFSFCLFFSKLVAYTFLYWLPFYIRHTAVAGVHLSHKTAGILSTIFDIGGVLGGVLAGFISDVIDARAVTSVTFLLLSIPALILYRIYGSVSMVTNIGLMFLSGLLVNGPYSLITTAVAADLGTQDLIKGNSRALATVTAIIDGTGSVGAALGPLLAGYISTRGWNSVFLMLIFAIFFASIFLVRVAKTEIGRMVSEGKELGSSVTAISLGLTVSKSILLGYRHTEYVVEVFFHCTSISIVFHSFIY</sequence>
<dbReference type="AlphaFoldDB" id="A0A8J5YL49"/>
<dbReference type="Proteomes" id="UP000701853">
    <property type="component" value="Chromosome 6"/>
</dbReference>
<evidence type="ECO:0000256" key="6">
    <source>
        <dbReference type="ARBA" id="ARBA00022989"/>
    </source>
</evidence>
<feature type="transmembrane region" description="Helical" evidence="8">
    <location>
        <begin position="381"/>
        <end position="403"/>
    </location>
</feature>
<feature type="transmembrane region" description="Helical" evidence="8">
    <location>
        <begin position="25"/>
        <end position="43"/>
    </location>
</feature>
<feature type="transmembrane region" description="Helical" evidence="8">
    <location>
        <begin position="176"/>
        <end position="200"/>
    </location>
</feature>
<evidence type="ECO:0000256" key="7">
    <source>
        <dbReference type="ARBA" id="ARBA00023136"/>
    </source>
</evidence>
<organism evidence="10 11">
    <name type="scientific">Gossypium anomalum</name>
    <dbReference type="NCBI Taxonomy" id="47600"/>
    <lineage>
        <taxon>Eukaryota</taxon>
        <taxon>Viridiplantae</taxon>
        <taxon>Streptophyta</taxon>
        <taxon>Embryophyta</taxon>
        <taxon>Tracheophyta</taxon>
        <taxon>Spermatophyta</taxon>
        <taxon>Magnoliopsida</taxon>
        <taxon>eudicotyledons</taxon>
        <taxon>Gunneridae</taxon>
        <taxon>Pentapetalae</taxon>
        <taxon>rosids</taxon>
        <taxon>malvids</taxon>
        <taxon>Malvales</taxon>
        <taxon>Malvaceae</taxon>
        <taxon>Malvoideae</taxon>
        <taxon>Gossypium</taxon>
    </lineage>
</organism>
<evidence type="ECO:0000259" key="9">
    <source>
        <dbReference type="PROSITE" id="PS50850"/>
    </source>
</evidence>
<dbReference type="GO" id="GO:0022857">
    <property type="term" value="F:transmembrane transporter activity"/>
    <property type="evidence" value="ECO:0007669"/>
    <property type="project" value="InterPro"/>
</dbReference>
<keyword evidence="11" id="KW-1185">Reference proteome</keyword>